<keyword evidence="7" id="KW-0521">NADP</keyword>
<feature type="binding site" evidence="14">
    <location>
        <position position="203"/>
    </location>
    <ligand>
        <name>FMN</name>
        <dbReference type="ChEBI" id="CHEBI:58210"/>
    </ligand>
</feature>
<feature type="domain" description="DUS-like FMN-binding" evidence="15">
    <location>
        <begin position="46"/>
        <end position="348"/>
    </location>
</feature>
<dbReference type="Gene3D" id="1.10.1200.80">
    <property type="entry name" value="Putative flavin oxidoreducatase, domain 2"/>
    <property type="match status" value="1"/>
</dbReference>
<evidence type="ECO:0000256" key="8">
    <source>
        <dbReference type="ARBA" id="ARBA00022884"/>
    </source>
</evidence>
<organism evidence="16 17">
    <name type="scientific">Proteiniborus ethanoligenes</name>
    <dbReference type="NCBI Taxonomy" id="415015"/>
    <lineage>
        <taxon>Bacteria</taxon>
        <taxon>Bacillati</taxon>
        <taxon>Bacillota</taxon>
        <taxon>Clostridia</taxon>
        <taxon>Eubacteriales</taxon>
        <taxon>Proteiniborus</taxon>
    </lineage>
</organism>
<dbReference type="Proteomes" id="UP000198625">
    <property type="component" value="Unassembled WGS sequence"/>
</dbReference>
<dbReference type="PANTHER" id="PTHR45846:SF1">
    <property type="entry name" value="TRNA-DIHYDROURIDINE(47) SYNTHASE [NAD(P)(+)]-LIKE"/>
    <property type="match status" value="1"/>
</dbReference>
<keyword evidence="8" id="KW-0694">RNA-binding</keyword>
<dbReference type="EC" id="1.3.1.-" evidence="12"/>
<keyword evidence="4 12" id="KW-0285">Flavoprotein</keyword>
<dbReference type="Pfam" id="PF01207">
    <property type="entry name" value="Dus"/>
    <property type="match status" value="1"/>
</dbReference>
<comment type="catalytic activity">
    <reaction evidence="10">
        <text>a 5,6-dihydrouridine in tRNA + NADP(+) = a uridine in tRNA + NADPH + H(+)</text>
        <dbReference type="Rhea" id="RHEA:23624"/>
        <dbReference type="Rhea" id="RHEA-COMP:13339"/>
        <dbReference type="Rhea" id="RHEA-COMP:13887"/>
        <dbReference type="ChEBI" id="CHEBI:15378"/>
        <dbReference type="ChEBI" id="CHEBI:57783"/>
        <dbReference type="ChEBI" id="CHEBI:58349"/>
        <dbReference type="ChEBI" id="CHEBI:65315"/>
        <dbReference type="ChEBI" id="CHEBI:74443"/>
    </reaction>
</comment>
<dbReference type="SUPFAM" id="SSF51395">
    <property type="entry name" value="FMN-linked oxidoreductases"/>
    <property type="match status" value="1"/>
</dbReference>
<evidence type="ECO:0000256" key="12">
    <source>
        <dbReference type="PIRNR" id="PIRNR006621"/>
    </source>
</evidence>
<keyword evidence="9 12" id="KW-0560">Oxidoreductase</keyword>
<evidence type="ECO:0000256" key="3">
    <source>
        <dbReference type="ARBA" id="ARBA00022555"/>
    </source>
</evidence>
<sequence length="357" mass="39928">MFTILNLNNFIVKLCESLLSILFKSKGKESEQMKIGNVEIKNRVFLAPMAGVTDMIFRIICKEMGAGLVYSEMVSTKGLYYNDEKTEELMMIDQEERPVALQIFGSDSEIMKKVTYDYINKREDIDIIDINMGCPTPKIVKNGDGSALMKNPRLVGQIVKAVVSVSAKPVTVKIRSGWDALNINAVEIAKIIEANGASAVAVHGRTREQFYSGEADWQVIKKVKENLSIPVIGNGDICSPEDGLKIIKETGCDGIMIGRGCRGNPWIFKRTVALIDGGALLPQPSEPERIDMCIEHFKRLCDFKGERVGVKEMRKHIAWYIKGIRDSAEMRNKVNKITDKEQMENALQSYKILVSKG</sequence>
<dbReference type="InterPro" id="IPR024036">
    <property type="entry name" value="tRNA-dHydroUridine_Synthase_C"/>
</dbReference>
<gene>
    <name evidence="16" type="ORF">SAMN05660462_00412</name>
</gene>
<feature type="binding site" evidence="14">
    <location>
        <position position="102"/>
    </location>
    <ligand>
        <name>FMN</name>
        <dbReference type="ChEBI" id="CHEBI:58210"/>
    </ligand>
</feature>
<keyword evidence="14" id="KW-0547">Nucleotide-binding</keyword>
<evidence type="ECO:0000256" key="1">
    <source>
        <dbReference type="ARBA" id="ARBA00001917"/>
    </source>
</evidence>
<evidence type="ECO:0000256" key="10">
    <source>
        <dbReference type="ARBA" id="ARBA00048205"/>
    </source>
</evidence>
<keyword evidence="5 12" id="KW-0288">FMN</keyword>
<accession>A0A1H3L1D0</accession>
<evidence type="ECO:0000256" key="14">
    <source>
        <dbReference type="PIRSR" id="PIRSR006621-2"/>
    </source>
</evidence>
<evidence type="ECO:0000256" key="13">
    <source>
        <dbReference type="PIRSR" id="PIRSR006621-1"/>
    </source>
</evidence>
<evidence type="ECO:0000256" key="2">
    <source>
        <dbReference type="ARBA" id="ARBA00002790"/>
    </source>
</evidence>
<evidence type="ECO:0000256" key="4">
    <source>
        <dbReference type="ARBA" id="ARBA00022630"/>
    </source>
</evidence>
<name>A0A1H3L1D0_9FIRM</name>
<keyword evidence="6 12" id="KW-0819">tRNA processing</keyword>
<evidence type="ECO:0000259" key="15">
    <source>
        <dbReference type="Pfam" id="PF01207"/>
    </source>
</evidence>
<comment type="function">
    <text evidence="2 12">Catalyzes the synthesis of 5,6-dihydrouridine (D), a modified base found in the D-loop of most tRNAs, via the reduction of the C5-C6 double bond in target uridines.</text>
</comment>
<dbReference type="GO" id="GO:0017150">
    <property type="term" value="F:tRNA dihydrouridine synthase activity"/>
    <property type="evidence" value="ECO:0007669"/>
    <property type="project" value="InterPro"/>
</dbReference>
<dbReference type="GO" id="GO:0050660">
    <property type="term" value="F:flavin adenine dinucleotide binding"/>
    <property type="evidence" value="ECO:0007669"/>
    <property type="project" value="InterPro"/>
</dbReference>
<evidence type="ECO:0000256" key="6">
    <source>
        <dbReference type="ARBA" id="ARBA00022694"/>
    </source>
</evidence>
<proteinExistence type="inferred from homology"/>
<keyword evidence="17" id="KW-1185">Reference proteome</keyword>
<feature type="binding site" evidence="14">
    <location>
        <begin position="258"/>
        <end position="259"/>
    </location>
    <ligand>
        <name>FMN</name>
        <dbReference type="ChEBI" id="CHEBI:58210"/>
    </ligand>
</feature>
<evidence type="ECO:0000313" key="16">
    <source>
        <dbReference type="EMBL" id="SDY58327.1"/>
    </source>
</evidence>
<evidence type="ECO:0000256" key="11">
    <source>
        <dbReference type="ARBA" id="ARBA00048802"/>
    </source>
</evidence>
<evidence type="ECO:0000256" key="9">
    <source>
        <dbReference type="ARBA" id="ARBA00023002"/>
    </source>
</evidence>
<dbReference type="Gene3D" id="3.20.20.70">
    <property type="entry name" value="Aldolase class I"/>
    <property type="match status" value="1"/>
</dbReference>
<dbReference type="PIRSF" id="PIRSF006621">
    <property type="entry name" value="Dus"/>
    <property type="match status" value="1"/>
</dbReference>
<dbReference type="InterPro" id="IPR004652">
    <property type="entry name" value="DusB-like"/>
</dbReference>
<dbReference type="PANTHER" id="PTHR45846">
    <property type="entry name" value="TRNA-DIHYDROURIDINE(47) SYNTHASE [NAD(P)(+)]-LIKE"/>
    <property type="match status" value="1"/>
</dbReference>
<dbReference type="NCBIfam" id="TIGR00737">
    <property type="entry name" value="nifR3_yhdG"/>
    <property type="match status" value="1"/>
</dbReference>
<feature type="binding site" evidence="14">
    <location>
        <begin position="48"/>
        <end position="50"/>
    </location>
    <ligand>
        <name>FMN</name>
        <dbReference type="ChEBI" id="CHEBI:58210"/>
    </ligand>
</feature>
<reference evidence="16 17" key="1">
    <citation type="submission" date="2016-10" db="EMBL/GenBank/DDBJ databases">
        <authorList>
            <person name="de Groot N.N."/>
        </authorList>
    </citation>
    <scope>NUCLEOTIDE SEQUENCE [LARGE SCALE GENOMIC DNA]</scope>
    <source>
        <strain evidence="16 17">DSM 21650</strain>
    </source>
</reference>
<keyword evidence="3" id="KW-0820">tRNA-binding</keyword>
<comment type="similarity">
    <text evidence="12">Belongs to the dus family.</text>
</comment>
<evidence type="ECO:0000256" key="7">
    <source>
        <dbReference type="ARBA" id="ARBA00022857"/>
    </source>
</evidence>
<protein>
    <recommendedName>
        <fullName evidence="12">tRNA-dihydrouridine synthase</fullName>
        <ecNumber evidence="12">1.3.1.-</ecNumber>
    </recommendedName>
</protein>
<dbReference type="InterPro" id="IPR013785">
    <property type="entry name" value="Aldolase_TIM"/>
</dbReference>
<dbReference type="InterPro" id="IPR035587">
    <property type="entry name" value="DUS-like_FMN-bd"/>
</dbReference>
<dbReference type="AlphaFoldDB" id="A0A1H3L1D0"/>
<evidence type="ECO:0000313" key="17">
    <source>
        <dbReference type="Proteomes" id="UP000198625"/>
    </source>
</evidence>
<comment type="catalytic activity">
    <reaction evidence="11">
        <text>a 5,6-dihydrouridine in tRNA + NAD(+) = a uridine in tRNA + NADH + H(+)</text>
        <dbReference type="Rhea" id="RHEA:54452"/>
        <dbReference type="Rhea" id="RHEA-COMP:13339"/>
        <dbReference type="Rhea" id="RHEA-COMP:13887"/>
        <dbReference type="ChEBI" id="CHEBI:15378"/>
        <dbReference type="ChEBI" id="CHEBI:57540"/>
        <dbReference type="ChEBI" id="CHEBI:57945"/>
        <dbReference type="ChEBI" id="CHEBI:65315"/>
        <dbReference type="ChEBI" id="CHEBI:74443"/>
    </reaction>
</comment>
<dbReference type="InterPro" id="IPR001269">
    <property type="entry name" value="DUS_fam"/>
</dbReference>
<feature type="active site" description="Proton donor" evidence="13">
    <location>
        <position position="134"/>
    </location>
</feature>
<comment type="cofactor">
    <cofactor evidence="1 12 14">
        <name>FMN</name>
        <dbReference type="ChEBI" id="CHEBI:58210"/>
    </cofactor>
</comment>
<dbReference type="EMBL" id="FNQE01000002">
    <property type="protein sequence ID" value="SDY58327.1"/>
    <property type="molecule type" value="Genomic_DNA"/>
</dbReference>
<feature type="binding site" evidence="14">
    <location>
        <position position="173"/>
    </location>
    <ligand>
        <name>FMN</name>
        <dbReference type="ChEBI" id="CHEBI:58210"/>
    </ligand>
</feature>
<dbReference type="PROSITE" id="PS01136">
    <property type="entry name" value="UPF0034"/>
    <property type="match status" value="1"/>
</dbReference>
<evidence type="ECO:0000256" key="5">
    <source>
        <dbReference type="ARBA" id="ARBA00022643"/>
    </source>
</evidence>
<dbReference type="GO" id="GO:0000049">
    <property type="term" value="F:tRNA binding"/>
    <property type="evidence" value="ECO:0007669"/>
    <property type="project" value="UniProtKB-KW"/>
</dbReference>
<dbReference type="InterPro" id="IPR018517">
    <property type="entry name" value="tRNA_hU_synthase_CS"/>
</dbReference>
<dbReference type="CDD" id="cd02801">
    <property type="entry name" value="DUS_like_FMN"/>
    <property type="match status" value="1"/>
</dbReference>
<dbReference type="STRING" id="415015.SAMN05660462_00412"/>